<evidence type="ECO:0000313" key="3">
    <source>
        <dbReference type="Proteomes" id="UP000217211"/>
    </source>
</evidence>
<gene>
    <name evidence="2" type="ORF">SJ05684_b50700</name>
</gene>
<organism evidence="2 3">
    <name type="scientific">Sinorhizobium sojae CCBAU 05684</name>
    <dbReference type="NCBI Taxonomy" id="716928"/>
    <lineage>
        <taxon>Bacteria</taxon>
        <taxon>Pseudomonadati</taxon>
        <taxon>Pseudomonadota</taxon>
        <taxon>Alphaproteobacteria</taxon>
        <taxon>Hyphomicrobiales</taxon>
        <taxon>Rhizobiaceae</taxon>
        <taxon>Sinorhizobium/Ensifer group</taxon>
        <taxon>Sinorhizobium</taxon>
    </lineage>
</organism>
<dbReference type="EMBL" id="CP023068">
    <property type="protein sequence ID" value="ASY66052.1"/>
    <property type="molecule type" value="Genomic_DNA"/>
</dbReference>
<geneLocation type="plasmid" evidence="3">
    <name>psj05684b</name>
</geneLocation>
<dbReference type="AlphaFoldDB" id="A0A249PJX9"/>
<feature type="domain" description="Polysaccharide pyruvyl transferase" evidence="1">
    <location>
        <begin position="11"/>
        <end position="287"/>
    </location>
</feature>
<dbReference type="STRING" id="716928.GCA_000261485_04393"/>
<dbReference type="Proteomes" id="UP000217211">
    <property type="component" value="Plasmid pSJ05684b"/>
</dbReference>
<proteinExistence type="predicted"/>
<protein>
    <recommendedName>
        <fullName evidence="1">Polysaccharide pyruvyl transferase domain-containing protein</fullName>
    </recommendedName>
</protein>
<keyword evidence="3" id="KW-1185">Reference proteome</keyword>
<keyword evidence="2" id="KW-0614">Plasmid</keyword>
<dbReference type="Pfam" id="PF04230">
    <property type="entry name" value="PS_pyruv_trans"/>
    <property type="match status" value="1"/>
</dbReference>
<evidence type="ECO:0000313" key="2">
    <source>
        <dbReference type="EMBL" id="ASY66052.1"/>
    </source>
</evidence>
<name>A0A249PJX9_9HYPH</name>
<evidence type="ECO:0000259" key="1">
    <source>
        <dbReference type="Pfam" id="PF04230"/>
    </source>
</evidence>
<dbReference type="KEGG" id="esj:SJ05684_b50700"/>
<dbReference type="InterPro" id="IPR007345">
    <property type="entry name" value="Polysacch_pyruvyl_Trfase"/>
</dbReference>
<accession>A0A249PJX9</accession>
<dbReference type="eggNOG" id="COG2327">
    <property type="taxonomic scope" value="Bacteria"/>
</dbReference>
<sequence>MGVLTFHRCINYGSFWQARCLVDGLRLLGADPVILDHRSARIRRAEWRCAFQPLLPVRSSRADFPLYAAKIRKFAEAIAACPLSGPFEIDDPAEIEPFDLVLVGSDEVWNLSHPWYGGRPIFYGDGVQARRLVSYAATFGNLPAAQGLEFYWADKLQKFDGISVRDANSRAIIEKDLKRRATLVLDPCLQFPASLAPSREPRAGSPYLAVYGHSFPDWFQAGVRRWAASYSLTLISIGYRNDWADKQWLDAGPYDFAGFIARAAAVATNFFHGCVFSLLHAKPFVCTLSDYRSNKIGDLTRTVGAEGHLVSEETAQATYEVMLGSPLDAAIERRIAQLRLQSGTYLANVLQ</sequence>
<reference evidence="2 3" key="1">
    <citation type="submission" date="2017-08" db="EMBL/GenBank/DDBJ databases">
        <title>Multipartite genome sequences of Sinorhizobium species nodulating soybeans.</title>
        <authorList>
            <person name="Tian C.F."/>
        </authorList>
    </citation>
    <scope>NUCLEOTIDE SEQUENCE [LARGE SCALE GENOMIC DNA]</scope>
    <source>
        <strain evidence="2 3">CCBAU 05684</strain>
        <plasmid evidence="3">psj05684b</plasmid>
    </source>
</reference>